<evidence type="ECO:0000259" key="4">
    <source>
        <dbReference type="Pfam" id="PF02910"/>
    </source>
</evidence>
<dbReference type="AlphaFoldDB" id="A0A443IF81"/>
<dbReference type="Gene3D" id="1.20.58.100">
    <property type="entry name" value="Fumarate reductase/succinate dehydrogenase flavoprotein-like, C-terminal domain"/>
    <property type="match status" value="1"/>
</dbReference>
<sequence>MTLPALADINEEMTDVLVIGGGPAGAWAALRAATAGRRVILVDKGYFGTSGATAPSNTGTWCVAPEQRDAEITRRMKLTGALANPETIERTLDSAWHGLHELVRWGYPFPKDGQGRPYIANLRGPDYMRFMRRKARAAGVIIYDHSPALALMQDAEGVAGAVGIHRQKNRFWRITASAVILATGGCAFGERFLGATGLTGDGYLLGAQAGARLSGMEYSAQYGITPVSTSMNKGIIYQWATFYDADENVLLLPGDRQSALAKAMLRGPVYARLDRADTELQSSLRQSQPNCFVPFDRQGINPFHDRFEVILRNEGTVRGLGGLRLLTPHGETDVPGLYAAGDAASREPMNGVISGGGGPNASWAIASGRAAGEAAARRADRQQSHLAQRQQKHRRTPLLNLGGIGADLQGSRHAQGVNAESILRAVRDEMLPLEKNFFRSAEGMTGSMSRLYSLYKTLALHGYRHPDTNLIELLRRREARALLSVARWTYKAALLRQESRGIHRRLDMPMQDPRLGHRILLNSTGRPQWDRQQPLQETA</sequence>
<dbReference type="GO" id="GO:0009061">
    <property type="term" value="P:anaerobic respiration"/>
    <property type="evidence" value="ECO:0007669"/>
    <property type="project" value="TreeGrafter"/>
</dbReference>
<dbReference type="PANTHER" id="PTHR11632">
    <property type="entry name" value="SUCCINATE DEHYDROGENASE 2 FLAVOPROTEIN SUBUNIT"/>
    <property type="match status" value="1"/>
</dbReference>
<dbReference type="RefSeq" id="WP_128176509.1">
    <property type="nucleotide sequence ID" value="NZ_CP071409.1"/>
</dbReference>
<keyword evidence="6" id="KW-1185">Reference proteome</keyword>
<dbReference type="GO" id="GO:0009055">
    <property type="term" value="F:electron transfer activity"/>
    <property type="evidence" value="ECO:0007669"/>
    <property type="project" value="TreeGrafter"/>
</dbReference>
<dbReference type="InterPro" id="IPR030664">
    <property type="entry name" value="SdhA/FrdA/AprA"/>
</dbReference>
<dbReference type="PANTHER" id="PTHR11632:SF73">
    <property type="entry name" value="BLR3196 PROTEIN"/>
    <property type="match status" value="1"/>
</dbReference>
<evidence type="ECO:0000259" key="3">
    <source>
        <dbReference type="Pfam" id="PF00890"/>
    </source>
</evidence>
<protein>
    <recommendedName>
        <fullName evidence="7">Succinate dehydrogenase/fumarate reductase flavoprotein subunit</fullName>
    </recommendedName>
</protein>
<dbReference type="InterPro" id="IPR037099">
    <property type="entry name" value="Fum_R/Succ_DH_flav-like_C_sf"/>
</dbReference>
<dbReference type="SUPFAM" id="SSF51905">
    <property type="entry name" value="FAD/NAD(P)-binding domain"/>
    <property type="match status" value="1"/>
</dbReference>
<keyword evidence="2" id="KW-0560">Oxidoreductase</keyword>
<dbReference type="GO" id="GO:0000104">
    <property type="term" value="F:succinate dehydrogenase activity"/>
    <property type="evidence" value="ECO:0007669"/>
    <property type="project" value="TreeGrafter"/>
</dbReference>
<dbReference type="InterPro" id="IPR003953">
    <property type="entry name" value="FAD-dep_OxRdtase_2_FAD-bd"/>
</dbReference>
<dbReference type="PRINTS" id="PR00368">
    <property type="entry name" value="FADPNR"/>
</dbReference>
<dbReference type="PIRSF" id="PIRSF000171">
    <property type="entry name" value="SDHA_APRA_LASPO"/>
    <property type="match status" value="1"/>
</dbReference>
<dbReference type="SUPFAM" id="SSF46977">
    <property type="entry name" value="Succinate dehydrogenase/fumarate reductase flavoprotein C-terminal domain"/>
    <property type="match status" value="1"/>
</dbReference>
<dbReference type="GO" id="GO:0050660">
    <property type="term" value="F:flavin adenine dinucleotide binding"/>
    <property type="evidence" value="ECO:0007669"/>
    <property type="project" value="TreeGrafter"/>
</dbReference>
<dbReference type="PRINTS" id="PR00411">
    <property type="entry name" value="PNDRDTASEI"/>
</dbReference>
<comment type="caution">
    <text evidence="5">The sequence shown here is derived from an EMBL/GenBank/DDBJ whole genome shotgun (WGS) entry which is preliminary data.</text>
</comment>
<accession>A0A443IF81</accession>
<feature type="domain" description="Fumarate reductase/succinate dehydrogenase flavoprotein-like C-terminal" evidence="4">
    <location>
        <begin position="437"/>
        <end position="512"/>
    </location>
</feature>
<evidence type="ECO:0000256" key="2">
    <source>
        <dbReference type="ARBA" id="ARBA00023002"/>
    </source>
</evidence>
<dbReference type="GO" id="GO:0005886">
    <property type="term" value="C:plasma membrane"/>
    <property type="evidence" value="ECO:0007669"/>
    <property type="project" value="TreeGrafter"/>
</dbReference>
<organism evidence="5 6">
    <name type="scientific">[Pantoea] beijingensis</name>
    <dbReference type="NCBI Taxonomy" id="1324864"/>
    <lineage>
        <taxon>Bacteria</taxon>
        <taxon>Pseudomonadati</taxon>
        <taxon>Pseudomonadota</taxon>
        <taxon>Gammaproteobacteria</taxon>
        <taxon>Enterobacterales</taxon>
        <taxon>Erwiniaceae</taxon>
        <taxon>Erwinia</taxon>
    </lineage>
</organism>
<gene>
    <name evidence="5" type="ORF">ED28_06930</name>
</gene>
<dbReference type="Pfam" id="PF02910">
    <property type="entry name" value="Succ_DH_flav_C"/>
    <property type="match status" value="1"/>
</dbReference>
<dbReference type="Pfam" id="PF00890">
    <property type="entry name" value="FAD_binding_2"/>
    <property type="match status" value="1"/>
</dbReference>
<evidence type="ECO:0008006" key="7">
    <source>
        <dbReference type="Google" id="ProtNLM"/>
    </source>
</evidence>
<dbReference type="Proteomes" id="UP000288794">
    <property type="component" value="Unassembled WGS sequence"/>
</dbReference>
<dbReference type="InterPro" id="IPR015939">
    <property type="entry name" value="Fum_Rdtase/Succ_DH_flav-like_C"/>
</dbReference>
<evidence type="ECO:0000313" key="6">
    <source>
        <dbReference type="Proteomes" id="UP000288794"/>
    </source>
</evidence>
<dbReference type="EMBL" id="JMEE01000009">
    <property type="protein sequence ID" value="RWR02712.1"/>
    <property type="molecule type" value="Genomic_DNA"/>
</dbReference>
<dbReference type="InterPro" id="IPR036188">
    <property type="entry name" value="FAD/NAD-bd_sf"/>
</dbReference>
<evidence type="ECO:0000313" key="5">
    <source>
        <dbReference type="EMBL" id="RWR02712.1"/>
    </source>
</evidence>
<keyword evidence="1" id="KW-0285">Flavoprotein</keyword>
<feature type="domain" description="FAD-dependent oxidoreductase 2 FAD-binding" evidence="3">
    <location>
        <begin position="15"/>
        <end position="217"/>
    </location>
</feature>
<reference evidence="5 6" key="1">
    <citation type="submission" date="2014-04" db="EMBL/GenBank/DDBJ databases">
        <title>Draft genome sequence of Pantoea beijingensis strain LMG 27579, an emerging pathogen to Pleurotus eryngii with potential industrial application.</title>
        <authorList>
            <person name="Xu F."/>
            <person name="Liu Y."/>
            <person name="Wang S."/>
            <person name="Yin Y."/>
            <person name="Ma Y."/>
            <person name="Zhao S."/>
            <person name="Rong C."/>
        </authorList>
    </citation>
    <scope>NUCLEOTIDE SEQUENCE [LARGE SCALE GENOMIC DNA]</scope>
    <source>
        <strain evidence="5 6">LMG 27579</strain>
    </source>
</reference>
<name>A0A443IF81_9GAMM</name>
<evidence type="ECO:0000256" key="1">
    <source>
        <dbReference type="ARBA" id="ARBA00022630"/>
    </source>
</evidence>
<dbReference type="Gene3D" id="3.50.50.60">
    <property type="entry name" value="FAD/NAD(P)-binding domain"/>
    <property type="match status" value="1"/>
</dbReference>
<proteinExistence type="predicted"/>